<protein>
    <submittedName>
        <fullName evidence="1">Uncharacterized protein</fullName>
    </submittedName>
</protein>
<dbReference type="EMBL" id="REGN01000057">
    <property type="protein sequence ID" value="RNA44807.1"/>
    <property type="molecule type" value="Genomic_DNA"/>
</dbReference>
<reference evidence="1 2" key="1">
    <citation type="journal article" date="2018" name="Sci. Rep.">
        <title>Genomic signatures of local adaptation to the degree of environmental predictability in rotifers.</title>
        <authorList>
            <person name="Franch-Gras L."/>
            <person name="Hahn C."/>
            <person name="Garcia-Roger E.M."/>
            <person name="Carmona M.J."/>
            <person name="Serra M."/>
            <person name="Gomez A."/>
        </authorList>
    </citation>
    <scope>NUCLEOTIDE SEQUENCE [LARGE SCALE GENOMIC DNA]</scope>
    <source>
        <strain evidence="1">HYR1</strain>
    </source>
</reference>
<gene>
    <name evidence="1" type="ORF">BpHYR1_032467</name>
</gene>
<organism evidence="1 2">
    <name type="scientific">Brachionus plicatilis</name>
    <name type="common">Marine rotifer</name>
    <name type="synonym">Brachionus muelleri</name>
    <dbReference type="NCBI Taxonomy" id="10195"/>
    <lineage>
        <taxon>Eukaryota</taxon>
        <taxon>Metazoa</taxon>
        <taxon>Spiralia</taxon>
        <taxon>Gnathifera</taxon>
        <taxon>Rotifera</taxon>
        <taxon>Eurotatoria</taxon>
        <taxon>Monogononta</taxon>
        <taxon>Pseudotrocha</taxon>
        <taxon>Ploima</taxon>
        <taxon>Brachionidae</taxon>
        <taxon>Brachionus</taxon>
    </lineage>
</organism>
<evidence type="ECO:0000313" key="1">
    <source>
        <dbReference type="EMBL" id="RNA44807.1"/>
    </source>
</evidence>
<name>A0A3M7TA57_BRAPC</name>
<comment type="caution">
    <text evidence="1">The sequence shown here is derived from an EMBL/GenBank/DDBJ whole genome shotgun (WGS) entry which is preliminary data.</text>
</comment>
<evidence type="ECO:0000313" key="2">
    <source>
        <dbReference type="Proteomes" id="UP000276133"/>
    </source>
</evidence>
<accession>A0A3M7TA57</accession>
<keyword evidence="2" id="KW-1185">Reference proteome</keyword>
<proteinExistence type="predicted"/>
<dbReference type="AlphaFoldDB" id="A0A3M7TA57"/>
<sequence>MLIVNIKKNEALLFSFYISIDALKKQKKINFLKFKYKLNTNSSFFDDLKLKQILFVVIK</sequence>
<dbReference type="Proteomes" id="UP000276133">
    <property type="component" value="Unassembled WGS sequence"/>
</dbReference>